<dbReference type="RefSeq" id="WP_083573291.1">
    <property type="nucleotide sequence ID" value="NZ_FQWS01000001.1"/>
</dbReference>
<dbReference type="OrthoDB" id="1086662at2"/>
<sequence>MKTDIKSTFNLNRLKHYSLVLFLFLGVYANAQDPNWVVDENEFEFTMTFVSTLNLDGTELSSTNDQLAAFVGSELRGVANLTYVASADRYYAYLTAFANTNGEILSFKIYDSVNDTVRDVSTTVVFETNGHQGNIFQAVSFADPVLNNETDILTYSFSGVTAVNTLIDATSNEIVINVDQSQDITSLTPVFTLSSGASLYIGTVEQTSNIDSVDFTNPVTYSVLSEDNSILEDWTVTVNKVNTDLQYFKKDAVCYEDGAIKVVTTENFTVPVRLFFNSTEIASQSFINGEVLFPNLDANTYEVRIGNIIKNIEVELRTN</sequence>
<accession>A0A1M5KGL3</accession>
<dbReference type="STRING" id="1089305.SAMN05444148_0325"/>
<name>A0A1M5KGL3_9FLAO</name>
<protein>
    <submittedName>
        <fullName evidence="2">Uncharacterized protein</fullName>
    </submittedName>
</protein>
<reference evidence="3" key="1">
    <citation type="submission" date="2016-11" db="EMBL/GenBank/DDBJ databases">
        <authorList>
            <person name="Varghese N."/>
            <person name="Submissions S."/>
        </authorList>
    </citation>
    <scope>NUCLEOTIDE SEQUENCE [LARGE SCALE GENOMIC DNA]</scope>
    <source>
        <strain evidence="3">DSM 25330</strain>
    </source>
</reference>
<dbReference type="Gene3D" id="2.60.40.2340">
    <property type="match status" value="1"/>
</dbReference>
<dbReference type="AlphaFoldDB" id="A0A1M5KGL3"/>
<dbReference type="Proteomes" id="UP000184522">
    <property type="component" value="Unassembled WGS sequence"/>
</dbReference>
<gene>
    <name evidence="2" type="ORF">SAMN05444148_0325</name>
</gene>
<evidence type="ECO:0000256" key="1">
    <source>
        <dbReference type="SAM" id="SignalP"/>
    </source>
</evidence>
<organism evidence="2 3">
    <name type="scientific">Winogradskyella jejuensis</name>
    <dbReference type="NCBI Taxonomy" id="1089305"/>
    <lineage>
        <taxon>Bacteria</taxon>
        <taxon>Pseudomonadati</taxon>
        <taxon>Bacteroidota</taxon>
        <taxon>Flavobacteriia</taxon>
        <taxon>Flavobacteriales</taxon>
        <taxon>Flavobacteriaceae</taxon>
        <taxon>Winogradskyella</taxon>
    </lineage>
</organism>
<dbReference type="EMBL" id="FQWS01000001">
    <property type="protein sequence ID" value="SHG51835.1"/>
    <property type="molecule type" value="Genomic_DNA"/>
</dbReference>
<evidence type="ECO:0000313" key="2">
    <source>
        <dbReference type="EMBL" id="SHG51835.1"/>
    </source>
</evidence>
<keyword evidence="3" id="KW-1185">Reference proteome</keyword>
<proteinExistence type="predicted"/>
<feature type="chain" id="PRO_5012657656" evidence="1">
    <location>
        <begin position="32"/>
        <end position="319"/>
    </location>
</feature>
<keyword evidence="1" id="KW-0732">Signal</keyword>
<evidence type="ECO:0000313" key="3">
    <source>
        <dbReference type="Proteomes" id="UP000184522"/>
    </source>
</evidence>
<feature type="signal peptide" evidence="1">
    <location>
        <begin position="1"/>
        <end position="31"/>
    </location>
</feature>